<dbReference type="Pfam" id="PF13683">
    <property type="entry name" value="rve_3"/>
    <property type="match status" value="1"/>
</dbReference>
<dbReference type="PANTHER" id="PTHR46889">
    <property type="entry name" value="TRANSPOSASE INSF FOR INSERTION SEQUENCE IS3B-RELATED"/>
    <property type="match status" value="1"/>
</dbReference>
<feature type="domain" description="Integrase catalytic" evidence="1">
    <location>
        <begin position="16"/>
        <end position="78"/>
    </location>
</feature>
<dbReference type="InterPro" id="IPR001584">
    <property type="entry name" value="Integrase_cat-core"/>
</dbReference>
<accession>A0ABS2H151</accession>
<dbReference type="InterPro" id="IPR012337">
    <property type="entry name" value="RNaseH-like_sf"/>
</dbReference>
<dbReference type="Gene3D" id="3.30.420.10">
    <property type="entry name" value="Ribonuclease H-like superfamily/Ribonuclease H"/>
    <property type="match status" value="1"/>
</dbReference>
<evidence type="ECO:0000259" key="1">
    <source>
        <dbReference type="Pfam" id="PF13683"/>
    </source>
</evidence>
<gene>
    <name evidence="2" type="ORF">H5975_08555</name>
</gene>
<keyword evidence="3" id="KW-1185">Reference proteome</keyword>
<dbReference type="EMBL" id="JACJKU010000215">
    <property type="protein sequence ID" value="MBM6941463.1"/>
    <property type="molecule type" value="Genomic_DNA"/>
</dbReference>
<protein>
    <submittedName>
        <fullName evidence="2">Transposase</fullName>
    </submittedName>
</protein>
<evidence type="ECO:0000313" key="2">
    <source>
        <dbReference type="EMBL" id="MBM6941463.1"/>
    </source>
</evidence>
<dbReference type="RefSeq" id="WP_204785654.1">
    <property type="nucleotide sequence ID" value="NZ_JACJKU010000215.1"/>
</dbReference>
<proteinExistence type="predicted"/>
<feature type="non-terminal residue" evidence="2">
    <location>
        <position position="79"/>
    </location>
</feature>
<feature type="non-terminal residue" evidence="2">
    <location>
        <position position="1"/>
    </location>
</feature>
<organism evidence="2 3">
    <name type="scientific">Limosilactobacillus coleohominis</name>
    <dbReference type="NCBI Taxonomy" id="181675"/>
    <lineage>
        <taxon>Bacteria</taxon>
        <taxon>Bacillati</taxon>
        <taxon>Bacillota</taxon>
        <taxon>Bacilli</taxon>
        <taxon>Lactobacillales</taxon>
        <taxon>Lactobacillaceae</taxon>
        <taxon>Limosilactobacillus</taxon>
    </lineage>
</organism>
<reference evidence="2 3" key="1">
    <citation type="journal article" date="2021" name="Sci. Rep.">
        <title>The distribution of antibiotic resistance genes in chicken gut microbiota commensals.</title>
        <authorList>
            <person name="Juricova H."/>
            <person name="Matiasovicova J."/>
            <person name="Kubasova T."/>
            <person name="Cejkova D."/>
            <person name="Rychlik I."/>
        </authorList>
    </citation>
    <scope>NUCLEOTIDE SEQUENCE [LARGE SCALE GENOMIC DNA]</scope>
    <source>
        <strain evidence="2 3">An574</strain>
    </source>
</reference>
<dbReference type="InterPro" id="IPR036397">
    <property type="entry name" value="RNaseH_sf"/>
</dbReference>
<name>A0ABS2H151_9LACO</name>
<evidence type="ECO:0000313" key="3">
    <source>
        <dbReference type="Proteomes" id="UP000785625"/>
    </source>
</evidence>
<dbReference type="Proteomes" id="UP000785625">
    <property type="component" value="Unassembled WGS sequence"/>
</dbReference>
<dbReference type="InterPro" id="IPR050900">
    <property type="entry name" value="Transposase_IS3/IS150/IS904"/>
</dbReference>
<dbReference type="PANTHER" id="PTHR46889:SF4">
    <property type="entry name" value="TRANSPOSASE INSO FOR INSERTION SEQUENCE ELEMENT IS911B-RELATED"/>
    <property type="match status" value="1"/>
</dbReference>
<sequence length="79" mass="9631">WHYQHRAWRKLLRKGKIRQSMSHRATCLDNAACETVFSKLKAEIEADTRYRNQDELKQAVEEWLHFYNERRIQTKLGNQ</sequence>
<comment type="caution">
    <text evidence="2">The sequence shown here is derived from an EMBL/GenBank/DDBJ whole genome shotgun (WGS) entry which is preliminary data.</text>
</comment>
<dbReference type="SUPFAM" id="SSF53098">
    <property type="entry name" value="Ribonuclease H-like"/>
    <property type="match status" value="1"/>
</dbReference>